<dbReference type="GO" id="GO:0000160">
    <property type="term" value="P:phosphorelay signal transduction system"/>
    <property type="evidence" value="ECO:0007669"/>
    <property type="project" value="InterPro"/>
</dbReference>
<evidence type="ECO:0000313" key="7">
    <source>
        <dbReference type="Proteomes" id="UP000580856"/>
    </source>
</evidence>
<dbReference type="Pfam" id="PF01740">
    <property type="entry name" value="STAS"/>
    <property type="match status" value="1"/>
</dbReference>
<dbReference type="EMBL" id="JAATJA010000001">
    <property type="protein sequence ID" value="NJB66374.1"/>
    <property type="molecule type" value="Genomic_DNA"/>
</dbReference>
<feature type="domain" description="Response regulatory" evidence="4">
    <location>
        <begin position="3"/>
        <end position="117"/>
    </location>
</feature>
<feature type="coiled-coil region" evidence="3">
    <location>
        <begin position="106"/>
        <end position="133"/>
    </location>
</feature>
<dbReference type="Gene3D" id="3.40.50.2300">
    <property type="match status" value="1"/>
</dbReference>
<dbReference type="CDD" id="cd07043">
    <property type="entry name" value="STAS_anti-anti-sigma_factors"/>
    <property type="match status" value="1"/>
</dbReference>
<dbReference type="SMART" id="SM00448">
    <property type="entry name" value="REC"/>
    <property type="match status" value="1"/>
</dbReference>
<dbReference type="AlphaFoldDB" id="A0A846QM95"/>
<evidence type="ECO:0000313" key="6">
    <source>
        <dbReference type="EMBL" id="NJB66374.1"/>
    </source>
</evidence>
<evidence type="ECO:0000256" key="2">
    <source>
        <dbReference type="PROSITE-ProRule" id="PRU00169"/>
    </source>
</evidence>
<evidence type="ECO:0000259" key="4">
    <source>
        <dbReference type="PROSITE" id="PS50110"/>
    </source>
</evidence>
<dbReference type="InterPro" id="IPR001789">
    <property type="entry name" value="Sig_transdc_resp-reg_receiver"/>
</dbReference>
<dbReference type="Proteomes" id="UP000580856">
    <property type="component" value="Unassembled WGS sequence"/>
</dbReference>
<evidence type="ECO:0000256" key="3">
    <source>
        <dbReference type="SAM" id="Coils"/>
    </source>
</evidence>
<dbReference type="PANTHER" id="PTHR44591:SF3">
    <property type="entry name" value="RESPONSE REGULATORY DOMAIN-CONTAINING PROTEIN"/>
    <property type="match status" value="1"/>
</dbReference>
<accession>A0A846QM95</accession>
<dbReference type="InterPro" id="IPR011006">
    <property type="entry name" value="CheY-like_superfamily"/>
</dbReference>
<evidence type="ECO:0000259" key="5">
    <source>
        <dbReference type="PROSITE" id="PS50801"/>
    </source>
</evidence>
<dbReference type="InterPro" id="IPR002645">
    <property type="entry name" value="STAS_dom"/>
</dbReference>
<dbReference type="Pfam" id="PF00072">
    <property type="entry name" value="Response_reg"/>
    <property type="match status" value="1"/>
</dbReference>
<dbReference type="PROSITE" id="PS50801">
    <property type="entry name" value="STAS"/>
    <property type="match status" value="1"/>
</dbReference>
<protein>
    <submittedName>
        <fullName evidence="6">Anti-anti-sigma factor</fullName>
    </submittedName>
</protein>
<evidence type="ECO:0000256" key="1">
    <source>
        <dbReference type="ARBA" id="ARBA00022553"/>
    </source>
</evidence>
<dbReference type="SUPFAM" id="SSF52172">
    <property type="entry name" value="CheY-like"/>
    <property type="match status" value="1"/>
</dbReference>
<comment type="caution">
    <text evidence="6">The sequence shown here is derived from an EMBL/GenBank/DDBJ whole genome shotgun (WGS) entry which is preliminary data.</text>
</comment>
<keyword evidence="7" id="KW-1185">Reference proteome</keyword>
<feature type="modified residue" description="4-aspartylphosphate" evidence="2">
    <location>
        <position position="52"/>
    </location>
</feature>
<reference evidence="6 7" key="1">
    <citation type="submission" date="2020-03" db="EMBL/GenBank/DDBJ databases">
        <title>Genomic Encyclopedia of Type Strains, Phase IV (KMG-IV): sequencing the most valuable type-strain genomes for metagenomic binning, comparative biology and taxonomic classification.</title>
        <authorList>
            <person name="Goeker M."/>
        </authorList>
    </citation>
    <scope>NUCLEOTIDE SEQUENCE [LARGE SCALE GENOMIC DNA]</scope>
    <source>
        <strain evidence="6 7">DSM 24233</strain>
    </source>
</reference>
<dbReference type="RefSeq" id="WP_167939516.1">
    <property type="nucleotide sequence ID" value="NZ_JAATJA010000001.1"/>
</dbReference>
<name>A0A846QM95_9BACT</name>
<sequence length="238" mass="25964">MSKILVIDDEKPTLSMFKLFLGAYGYEVLTAESGEAGLEVFVREHPPIVLTDIKMPGMDGLHVLKRIKEIDPFAEVIVITGHGDMDIAITALNLNATDFINKPIQRGDLDAALRRAEERLQLLRDKEEEVASRDLGYAVVIDVKGNITSRSEPFLIAEYEKAAASGGSIVMRFDDNSSINGAGIAVLIQLFSESEKQGQAVAIAGLSENFRKVFDMVGITRFAAIYDTEEEALTALGA</sequence>
<feature type="domain" description="STAS" evidence="5">
    <location>
        <begin position="139"/>
        <end position="236"/>
    </location>
</feature>
<dbReference type="PANTHER" id="PTHR44591">
    <property type="entry name" value="STRESS RESPONSE REGULATOR PROTEIN 1"/>
    <property type="match status" value="1"/>
</dbReference>
<dbReference type="Gene3D" id="3.30.750.24">
    <property type="entry name" value="STAS domain"/>
    <property type="match status" value="1"/>
</dbReference>
<organism evidence="6 7">
    <name type="scientific">Desulfobaculum xiamenense</name>
    <dbReference type="NCBI Taxonomy" id="995050"/>
    <lineage>
        <taxon>Bacteria</taxon>
        <taxon>Pseudomonadati</taxon>
        <taxon>Thermodesulfobacteriota</taxon>
        <taxon>Desulfovibrionia</taxon>
        <taxon>Desulfovibrionales</taxon>
        <taxon>Desulfovibrionaceae</taxon>
        <taxon>Desulfobaculum</taxon>
    </lineage>
</organism>
<gene>
    <name evidence="6" type="ORF">GGQ74_000014</name>
</gene>
<keyword evidence="3" id="KW-0175">Coiled coil</keyword>
<dbReference type="SUPFAM" id="SSF52091">
    <property type="entry name" value="SpoIIaa-like"/>
    <property type="match status" value="1"/>
</dbReference>
<dbReference type="PROSITE" id="PS50110">
    <property type="entry name" value="RESPONSE_REGULATORY"/>
    <property type="match status" value="1"/>
</dbReference>
<dbReference type="InterPro" id="IPR036513">
    <property type="entry name" value="STAS_dom_sf"/>
</dbReference>
<keyword evidence="1 2" id="KW-0597">Phosphoprotein</keyword>
<dbReference type="InterPro" id="IPR050595">
    <property type="entry name" value="Bact_response_regulator"/>
</dbReference>
<proteinExistence type="predicted"/>